<dbReference type="AlphaFoldDB" id="A0A4Q0ZET0"/>
<evidence type="ECO:0000256" key="5">
    <source>
        <dbReference type="ARBA" id="ARBA00029758"/>
    </source>
</evidence>
<evidence type="ECO:0000256" key="7">
    <source>
        <dbReference type="ARBA" id="ARBA00033311"/>
    </source>
</evidence>
<evidence type="ECO:0000256" key="6">
    <source>
        <dbReference type="ARBA" id="ARBA00031424"/>
    </source>
</evidence>
<dbReference type="GO" id="GO:0000271">
    <property type="term" value="P:polysaccharide biosynthetic process"/>
    <property type="evidence" value="ECO:0007669"/>
    <property type="project" value="TreeGrafter"/>
</dbReference>
<evidence type="ECO:0000256" key="3">
    <source>
        <dbReference type="ARBA" id="ARBA00012098"/>
    </source>
</evidence>
<dbReference type="InterPro" id="IPR000888">
    <property type="entry name" value="RmlC-like"/>
</dbReference>
<comment type="function">
    <text evidence="2">Catalyzes the epimerization of the C3' and C5'positions of dTDP-6-deoxy-D-xylo-4-hexulose, forming dTDP-6-deoxy-L-lyxo-4-hexulose.</text>
</comment>
<dbReference type="Proteomes" id="UP000290870">
    <property type="component" value="Unassembled WGS sequence"/>
</dbReference>
<evidence type="ECO:0000313" key="11">
    <source>
        <dbReference type="Proteomes" id="UP000290870"/>
    </source>
</evidence>
<evidence type="ECO:0000256" key="1">
    <source>
        <dbReference type="ARBA" id="ARBA00001298"/>
    </source>
</evidence>
<gene>
    <name evidence="10" type="ORF">CRU90_05920</name>
</gene>
<proteinExistence type="predicted"/>
<dbReference type="InterPro" id="IPR011051">
    <property type="entry name" value="RmlC_Cupin_sf"/>
</dbReference>
<dbReference type="CDD" id="cd00438">
    <property type="entry name" value="cupin_RmlC"/>
    <property type="match status" value="1"/>
</dbReference>
<dbReference type="PANTHER" id="PTHR21047">
    <property type="entry name" value="DTDP-6-DEOXY-D-GLUCOSE-3,5 EPIMERASE"/>
    <property type="match status" value="1"/>
</dbReference>
<dbReference type="InterPro" id="IPR014710">
    <property type="entry name" value="RmlC-like_jellyroll"/>
</dbReference>
<name>A0A4Q0ZET0_9BACT</name>
<feature type="site" description="Participates in a stacking interaction with the thymidine ring of dTDP-4-oxo-6-deoxyglucose" evidence="9">
    <location>
        <position position="135"/>
    </location>
</feature>
<dbReference type="SUPFAM" id="SSF51182">
    <property type="entry name" value="RmlC-like cupins"/>
    <property type="match status" value="1"/>
</dbReference>
<evidence type="ECO:0000256" key="2">
    <source>
        <dbReference type="ARBA" id="ARBA00001997"/>
    </source>
</evidence>
<reference evidence="10 11" key="1">
    <citation type="submission" date="2017-10" db="EMBL/GenBank/DDBJ databases">
        <title>Genomics of the genus Arcobacter.</title>
        <authorList>
            <person name="Perez-Cataluna A."/>
            <person name="Figueras M.J."/>
        </authorList>
    </citation>
    <scope>NUCLEOTIDE SEQUENCE [LARGE SCALE GENOMIC DNA]</scope>
    <source>
        <strain evidence="10 11">F26</strain>
    </source>
</reference>
<organism evidence="10 11">
    <name type="scientific">Arcobacter cloacae</name>
    <dbReference type="NCBI Taxonomy" id="1054034"/>
    <lineage>
        <taxon>Bacteria</taxon>
        <taxon>Pseudomonadati</taxon>
        <taxon>Campylobacterota</taxon>
        <taxon>Epsilonproteobacteria</taxon>
        <taxon>Campylobacterales</taxon>
        <taxon>Arcobacteraceae</taxon>
        <taxon>Arcobacter</taxon>
    </lineage>
</organism>
<comment type="caution">
    <text evidence="10">The sequence shown here is derived from an EMBL/GenBank/DDBJ whole genome shotgun (WGS) entry which is preliminary data.</text>
</comment>
<evidence type="ECO:0000256" key="9">
    <source>
        <dbReference type="PIRSR" id="PIRSR600888-3"/>
    </source>
</evidence>
<dbReference type="PANTHER" id="PTHR21047:SF2">
    <property type="entry name" value="THYMIDINE DIPHOSPHO-4-KETO-RHAMNOSE 3,5-EPIMERASE"/>
    <property type="match status" value="1"/>
</dbReference>
<dbReference type="Gene3D" id="2.60.120.10">
    <property type="entry name" value="Jelly Rolls"/>
    <property type="match status" value="1"/>
</dbReference>
<dbReference type="GO" id="GO:0005829">
    <property type="term" value="C:cytosol"/>
    <property type="evidence" value="ECO:0007669"/>
    <property type="project" value="TreeGrafter"/>
</dbReference>
<feature type="active site" description="Proton donor" evidence="8">
    <location>
        <position position="129"/>
    </location>
</feature>
<dbReference type="GO" id="GO:0008830">
    <property type="term" value="F:dTDP-4-dehydrorhamnose 3,5-epimerase activity"/>
    <property type="evidence" value="ECO:0007669"/>
    <property type="project" value="UniProtKB-EC"/>
</dbReference>
<dbReference type="OrthoDB" id="9800680at2"/>
<dbReference type="GO" id="GO:0019305">
    <property type="term" value="P:dTDP-rhamnose biosynthetic process"/>
    <property type="evidence" value="ECO:0007669"/>
    <property type="project" value="TreeGrafter"/>
</dbReference>
<protein>
    <recommendedName>
        <fullName evidence="4">dTDP-4-dehydrorhamnose 3,5-epimerase</fullName>
        <ecNumber evidence="3">5.1.3.13</ecNumber>
    </recommendedName>
    <alternativeName>
        <fullName evidence="6">Thymidine diphospho-4-keto-rhamnose 3,5-epimerase</fullName>
    </alternativeName>
    <alternativeName>
        <fullName evidence="5">dTDP-4-keto-6-deoxyglucose 3,5-epimerase</fullName>
    </alternativeName>
    <alternativeName>
        <fullName evidence="7">dTDP-6-deoxy-D-xylo-4-hexulose 3,5-epimerase</fullName>
    </alternativeName>
</protein>
<comment type="catalytic activity">
    <reaction evidence="1">
        <text>dTDP-4-dehydro-6-deoxy-alpha-D-glucose = dTDP-4-dehydro-beta-L-rhamnose</text>
        <dbReference type="Rhea" id="RHEA:16969"/>
        <dbReference type="ChEBI" id="CHEBI:57649"/>
        <dbReference type="ChEBI" id="CHEBI:62830"/>
        <dbReference type="EC" id="5.1.3.13"/>
    </reaction>
</comment>
<evidence type="ECO:0000256" key="8">
    <source>
        <dbReference type="PIRSR" id="PIRSR600888-1"/>
    </source>
</evidence>
<dbReference type="Pfam" id="PF00908">
    <property type="entry name" value="dTDP_sugar_isom"/>
    <property type="match status" value="1"/>
</dbReference>
<evidence type="ECO:0000256" key="4">
    <source>
        <dbReference type="ARBA" id="ARBA00019595"/>
    </source>
</evidence>
<sequence length="183" mass="21222">MTPTSFENLFILEPNTFYDKRGTFSRVFCKNELHDIFDLQIKQINHSITKQKGTVRGLHFQYEPNSEVKMVKCIKGAIYDVVVDIRKNSPTFLKTFTVELSEKNQKMLCIPKGFAHGFQTLEDETQLLYFHSSIYTPLNEGALNIKDPLLDIKWPLNIINLSKRDESHLFLTEDFKGIDVDAM</sequence>
<dbReference type="EMBL" id="PDJZ01000005">
    <property type="protein sequence ID" value="RXJ84532.1"/>
    <property type="molecule type" value="Genomic_DNA"/>
</dbReference>
<evidence type="ECO:0000313" key="10">
    <source>
        <dbReference type="EMBL" id="RXJ84532.1"/>
    </source>
</evidence>
<dbReference type="EC" id="5.1.3.13" evidence="3"/>
<accession>A0A4Q0ZET0</accession>
<feature type="active site" description="Proton acceptor" evidence="8">
    <location>
        <position position="59"/>
    </location>
</feature>